<dbReference type="RefSeq" id="XP_017985386.1">
    <property type="nucleotide sequence ID" value="XM_018129897.1"/>
</dbReference>
<gene>
    <name evidence="3" type="primary">LOC108663971</name>
</gene>
<dbReference type="AlphaFoldDB" id="A0AB32X2I4"/>
<feature type="compositionally biased region" description="Pro residues" evidence="1">
    <location>
        <begin position="49"/>
        <end position="61"/>
    </location>
</feature>
<dbReference type="KEGG" id="tcc:108663971"/>
<feature type="compositionally biased region" description="Polar residues" evidence="1">
    <location>
        <begin position="179"/>
        <end position="194"/>
    </location>
</feature>
<evidence type="ECO:0000313" key="2">
    <source>
        <dbReference type="Proteomes" id="UP000694886"/>
    </source>
</evidence>
<organism evidence="2 3">
    <name type="scientific">Theobroma cacao</name>
    <name type="common">Cacao</name>
    <name type="synonym">Cocoa</name>
    <dbReference type="NCBI Taxonomy" id="3641"/>
    <lineage>
        <taxon>Eukaryota</taxon>
        <taxon>Viridiplantae</taxon>
        <taxon>Streptophyta</taxon>
        <taxon>Embryophyta</taxon>
        <taxon>Tracheophyta</taxon>
        <taxon>Spermatophyta</taxon>
        <taxon>Magnoliopsida</taxon>
        <taxon>eudicotyledons</taxon>
        <taxon>Gunneridae</taxon>
        <taxon>Pentapetalae</taxon>
        <taxon>rosids</taxon>
        <taxon>malvids</taxon>
        <taxon>Malvales</taxon>
        <taxon>Malvaceae</taxon>
        <taxon>Byttnerioideae</taxon>
        <taxon>Theobroma</taxon>
    </lineage>
</organism>
<feature type="region of interest" description="Disordered" evidence="1">
    <location>
        <begin position="1"/>
        <end position="68"/>
    </location>
</feature>
<evidence type="ECO:0000256" key="1">
    <source>
        <dbReference type="SAM" id="MobiDB-lite"/>
    </source>
</evidence>
<protein>
    <submittedName>
        <fullName evidence="3">Vasodilator-stimulated phosphoprotein-like</fullName>
    </submittedName>
</protein>
<feature type="non-terminal residue" evidence="3">
    <location>
        <position position="215"/>
    </location>
</feature>
<reference evidence="3" key="1">
    <citation type="submission" date="2025-08" db="UniProtKB">
        <authorList>
            <consortium name="RefSeq"/>
        </authorList>
    </citation>
    <scope>IDENTIFICATION</scope>
</reference>
<name>A0AB32X2I4_THECC</name>
<dbReference type="GeneID" id="108663971"/>
<sequence>MPPRRGRPPFNRSVERGRGRSQRHQPDTVEEESVASTIRAAPAVEQAESPPPPPPPQPPTGIPAMPTEAAQALAAFFTTMASQAQTGQVPPIVPPATPLVAPPVQDVSISKKLKEARQLRCVSFASELDATVPGHIRSNCPRLGRATVVASSPPAHTDMQRRDSSGLPPRQGVAIRSGMESNTPTHPPSRLQTRTSTRVFAVIEDEARVRPGVVT</sequence>
<evidence type="ECO:0000313" key="3">
    <source>
        <dbReference type="RefSeq" id="XP_017985386.1"/>
    </source>
</evidence>
<dbReference type="Proteomes" id="UP000694886">
    <property type="component" value="Unplaced"/>
</dbReference>
<feature type="region of interest" description="Disordered" evidence="1">
    <location>
        <begin position="151"/>
        <end position="194"/>
    </location>
</feature>
<accession>A0AB32X2I4</accession>
<proteinExistence type="predicted"/>